<evidence type="ECO:0000256" key="4">
    <source>
        <dbReference type="ARBA" id="ARBA00022989"/>
    </source>
</evidence>
<feature type="transmembrane region" description="Helical" evidence="10">
    <location>
        <begin position="119"/>
        <end position="140"/>
    </location>
</feature>
<dbReference type="PRINTS" id="PR01333">
    <property type="entry name" value="2POREKCHANEL"/>
</dbReference>
<dbReference type="InterPro" id="IPR013099">
    <property type="entry name" value="K_chnl_dom"/>
</dbReference>
<evidence type="ECO:0000313" key="12">
    <source>
        <dbReference type="EMBL" id="ADY41320.1"/>
    </source>
</evidence>
<evidence type="ECO:0000256" key="9">
    <source>
        <dbReference type="SAM" id="MobiDB-lite"/>
    </source>
</evidence>
<comment type="similarity">
    <text evidence="8">Belongs to the two pore domain potassium channel (TC 1.A.1.8) family.</text>
</comment>
<keyword evidence="7 8" id="KW-0407">Ion channel</keyword>
<evidence type="ECO:0000256" key="7">
    <source>
        <dbReference type="ARBA" id="ARBA00023303"/>
    </source>
</evidence>
<feature type="domain" description="Potassium channel" evidence="11">
    <location>
        <begin position="203"/>
        <end position="262"/>
    </location>
</feature>
<evidence type="ECO:0000256" key="1">
    <source>
        <dbReference type="ARBA" id="ARBA00004141"/>
    </source>
</evidence>
<dbReference type="SUPFAM" id="SSF81324">
    <property type="entry name" value="Voltage-gated potassium channels"/>
    <property type="match status" value="2"/>
</dbReference>
<feature type="region of interest" description="Disordered" evidence="9">
    <location>
        <begin position="668"/>
        <end position="691"/>
    </location>
</feature>
<feature type="transmembrane region" description="Helical" evidence="10">
    <location>
        <begin position="209"/>
        <end position="228"/>
    </location>
</feature>
<evidence type="ECO:0000259" key="11">
    <source>
        <dbReference type="Pfam" id="PF07885"/>
    </source>
</evidence>
<proteinExistence type="evidence at transcript level"/>
<keyword evidence="2 8" id="KW-0813">Transport</keyword>
<evidence type="ECO:0000256" key="5">
    <source>
        <dbReference type="ARBA" id="ARBA00023065"/>
    </source>
</evidence>
<evidence type="ECO:0000256" key="10">
    <source>
        <dbReference type="SAM" id="Phobius"/>
    </source>
</evidence>
<keyword evidence="6 10" id="KW-0472">Membrane</keyword>
<dbReference type="Pfam" id="PF07885">
    <property type="entry name" value="Ion_trans_2"/>
    <property type="match status" value="2"/>
</dbReference>
<feature type="transmembrane region" description="Helical" evidence="10">
    <location>
        <begin position="240"/>
        <end position="258"/>
    </location>
</feature>
<dbReference type="GO" id="GO:0015271">
    <property type="term" value="F:outward rectifier potassium channel activity"/>
    <property type="evidence" value="ECO:0007669"/>
    <property type="project" value="TreeGrafter"/>
</dbReference>
<name>F1KTW6_ASCSU</name>
<dbReference type="EMBL" id="JI165796">
    <property type="protein sequence ID" value="ADY41320.1"/>
    <property type="molecule type" value="mRNA"/>
</dbReference>
<feature type="transmembrane region" description="Helical" evidence="10">
    <location>
        <begin position="345"/>
        <end position="367"/>
    </location>
</feature>
<organism evidence="12">
    <name type="scientific">Ascaris suum</name>
    <name type="common">Pig roundworm</name>
    <name type="synonym">Ascaris lumbricoides</name>
    <dbReference type="NCBI Taxonomy" id="6253"/>
    <lineage>
        <taxon>Eukaryota</taxon>
        <taxon>Metazoa</taxon>
        <taxon>Ecdysozoa</taxon>
        <taxon>Nematoda</taxon>
        <taxon>Chromadorea</taxon>
        <taxon>Rhabditida</taxon>
        <taxon>Spirurina</taxon>
        <taxon>Ascaridomorpha</taxon>
        <taxon>Ascaridoidea</taxon>
        <taxon>Ascarididae</taxon>
        <taxon>Ascaris</taxon>
    </lineage>
</organism>
<evidence type="ECO:0000256" key="2">
    <source>
        <dbReference type="ARBA" id="ARBA00022448"/>
    </source>
</evidence>
<dbReference type="InterPro" id="IPR003280">
    <property type="entry name" value="2pore_dom_K_chnl"/>
</dbReference>
<feature type="domain" description="Potassium channel" evidence="11">
    <location>
        <begin position="353"/>
        <end position="427"/>
    </location>
</feature>
<keyword evidence="4 10" id="KW-1133">Transmembrane helix</keyword>
<dbReference type="PANTHER" id="PTHR11003:SF86">
    <property type="entry name" value="POTASSIUM CHANNEL DOMAIN-CONTAINING PROTEIN"/>
    <property type="match status" value="1"/>
</dbReference>
<feature type="transmembrane region" description="Helical" evidence="10">
    <location>
        <begin position="400"/>
        <end position="422"/>
    </location>
</feature>
<feature type="region of interest" description="Disordered" evidence="9">
    <location>
        <begin position="523"/>
        <end position="595"/>
    </location>
</feature>
<sequence>MAVFVGRHDGSIRLKSPTSPRSTATSVILAEGYTEDGRISPYGSMRRSSQYSLNSTLNARLSIPSTVNLDESTIIDEMLQRIGNQCESIQLGRPNVLREKPDDCFGKAKYYYEKFNLRYVAPFVLLLIYSLVGAALFYWVEYENERELLRREAIKLERLRNETFHRLKEVMADRIRSDQTKLYNSRDVLVWYEKQLARLHLADGLEWDMWGALFYVGTLFTTIGYGNIAPRTACGQALSIVYALIGIPLVLAILSQFGRTLTNFVSNVWIRYRQCIKGFTAQQRIAAKAKARRIWGERSRSKYSQRDLLAAEEGNSTLTNHLLPENTNLNAEIFDDEDLLESRTIPVWLALFMCVAWICMCAGLFCLWETRWSYFTSLYFFFISLSTIGLGDVVPDHPHMLILMFWLVIIGLSIVSMLLSVIQIKMEEWLYHLMIRMRKEYQRALASGDPIERQAILDKLMKNEPWFMRNMAQHLITDNQAAKLDHQAEAFERSVRLTNNKNIQTEPSGGSSQIIDMQADTSAHNNTTTDGQSFASRTSSPLQRTEIGTQWSRDNNSKSDAKFLPVQRVEKTTSVSETMRPGNDGDSISDAPSLPVDPKSFDVVDRSMQVSAVSCADRSQQVDPLPASGCGVQTDIAQFQVDEIMLKLHDLQAKSKIKPSLMNRSMETSWQNATTTDETSDETDKTEQISQSTQYDLFPIVTDISVTADLNNDTVEEGTETEQNEYLLNRSMETDAWMAQLQMPECSRSVQTHFADDDVDEIDGFLINRRKPSKQFLANDGDVNERSIQCEIDIADTCDTCVQTMLEMRDFDADSIKQPRSLSVISLRGSDTEEPPEVAKQDLIIQTDDSYLKIARRLDEIRSNRTASLHICVAKPLASIKENTPSKTSKERPENLMLYHERPSERRGYTVDPVRNRRKSLKKGIDKMLSPKSPTSRMVTFTVDDDDDGRKVEERTCTSKADSLHIQADRSHAKSRSISPSIRDRLNGEPPLLRRKSLLTSIQPGKVSDFVRLHERGLHSPGTTQGRKALLTVVNMRDQGC</sequence>
<comment type="subcellular location">
    <subcellularLocation>
        <location evidence="1">Membrane</location>
        <topology evidence="1">Multi-pass membrane protein</topology>
    </subcellularLocation>
</comment>
<keyword evidence="5 8" id="KW-0406">Ion transport</keyword>
<feature type="compositionally biased region" description="Polar residues" evidence="9">
    <location>
        <begin position="523"/>
        <end position="554"/>
    </location>
</feature>
<feature type="transmembrane region" description="Helical" evidence="10">
    <location>
        <begin position="374"/>
        <end position="394"/>
    </location>
</feature>
<feature type="region of interest" description="Disordered" evidence="9">
    <location>
        <begin position="965"/>
        <end position="990"/>
    </location>
</feature>
<dbReference type="PANTHER" id="PTHR11003">
    <property type="entry name" value="POTASSIUM CHANNEL, SUBFAMILY K"/>
    <property type="match status" value="1"/>
</dbReference>
<evidence type="ECO:0000256" key="8">
    <source>
        <dbReference type="RuleBase" id="RU003857"/>
    </source>
</evidence>
<accession>F1KTW6</accession>
<dbReference type="GO" id="GO:0030322">
    <property type="term" value="P:stabilization of membrane potential"/>
    <property type="evidence" value="ECO:0007669"/>
    <property type="project" value="TreeGrafter"/>
</dbReference>
<reference evidence="12" key="1">
    <citation type="journal article" date="2011" name="Genome Res.">
        <title>Deep small RNA sequencing from the nematode Ascaris reveals conservation, functional diversification, and novel developmental profiles.</title>
        <authorList>
            <person name="Wang J."/>
            <person name="Czech B."/>
            <person name="Crunk A."/>
            <person name="Wallace A."/>
            <person name="Mitreva M."/>
            <person name="Hannon G.J."/>
            <person name="Davis R.E."/>
        </authorList>
    </citation>
    <scope>NUCLEOTIDE SEQUENCE</scope>
</reference>
<dbReference type="AlphaFoldDB" id="F1KTW6"/>
<protein>
    <submittedName>
        <fullName evidence="12">TWiK family of potassium channels protein 18</fullName>
    </submittedName>
</protein>
<dbReference type="GO" id="GO:0022841">
    <property type="term" value="F:potassium ion leak channel activity"/>
    <property type="evidence" value="ECO:0007669"/>
    <property type="project" value="TreeGrafter"/>
</dbReference>
<dbReference type="GO" id="GO:0005886">
    <property type="term" value="C:plasma membrane"/>
    <property type="evidence" value="ECO:0007669"/>
    <property type="project" value="TreeGrafter"/>
</dbReference>
<evidence type="ECO:0000256" key="6">
    <source>
        <dbReference type="ARBA" id="ARBA00023136"/>
    </source>
</evidence>
<evidence type="ECO:0000256" key="3">
    <source>
        <dbReference type="ARBA" id="ARBA00022692"/>
    </source>
</evidence>
<keyword evidence="3 8" id="KW-0812">Transmembrane</keyword>
<dbReference type="Gene3D" id="1.10.287.70">
    <property type="match status" value="1"/>
</dbReference>